<dbReference type="Proteomes" id="UP001642409">
    <property type="component" value="Unassembled WGS sequence"/>
</dbReference>
<dbReference type="EMBL" id="CAXDID020000396">
    <property type="protein sequence ID" value="CAL6086910.1"/>
    <property type="molecule type" value="Genomic_DNA"/>
</dbReference>
<dbReference type="AlphaFoldDB" id="A0AA86NTA0"/>
<dbReference type="EMBL" id="CATOUU010000311">
    <property type="protein sequence ID" value="CAI9924441.1"/>
    <property type="molecule type" value="Genomic_DNA"/>
</dbReference>
<comment type="caution">
    <text evidence="1">The sequence shown here is derived from an EMBL/GenBank/DDBJ whole genome shotgun (WGS) entry which is preliminary data.</text>
</comment>
<evidence type="ECO:0000313" key="1">
    <source>
        <dbReference type="EMBL" id="CAI9924441.1"/>
    </source>
</evidence>
<sequence length="220" mass="24543">MYVSHHQIQIQTSNHLYLESDPNLSAVSCSALVLSGSSRIVADVWRRESTCPPRPALQTKFNTSIESGLANANRVYTWPTPRQNGAAFAFQFNTSIESGVAHTWKNLRPPRDWGLRSVGMQFSSRRHFAAANATGFQTAARKQKNAVRSLQRWYISRPERNSQNAFVFAGKRCHLYNLSDQIALTNSSPQQCELLPVFGLGGDWATRPCLGTCQRAAQSN</sequence>
<protein>
    <submittedName>
        <fullName evidence="2">Hypothetical_protein</fullName>
    </submittedName>
</protein>
<reference evidence="1" key="1">
    <citation type="submission" date="2023-06" db="EMBL/GenBank/DDBJ databases">
        <authorList>
            <person name="Kurt Z."/>
        </authorList>
    </citation>
    <scope>NUCLEOTIDE SEQUENCE</scope>
</reference>
<proteinExistence type="predicted"/>
<evidence type="ECO:0000313" key="2">
    <source>
        <dbReference type="EMBL" id="CAL6086910.1"/>
    </source>
</evidence>
<name>A0AA86NTA0_9EUKA</name>
<evidence type="ECO:0000313" key="3">
    <source>
        <dbReference type="Proteomes" id="UP001642409"/>
    </source>
</evidence>
<organism evidence="1">
    <name type="scientific">Hexamita inflata</name>
    <dbReference type="NCBI Taxonomy" id="28002"/>
    <lineage>
        <taxon>Eukaryota</taxon>
        <taxon>Metamonada</taxon>
        <taxon>Diplomonadida</taxon>
        <taxon>Hexamitidae</taxon>
        <taxon>Hexamitinae</taxon>
        <taxon>Hexamita</taxon>
    </lineage>
</organism>
<accession>A0AA86NTA0</accession>
<keyword evidence="3" id="KW-1185">Reference proteome</keyword>
<gene>
    <name evidence="1" type="ORF">HINF_LOCUS12086</name>
    <name evidence="2" type="ORF">HINF_LOCUS63395</name>
</gene>
<reference evidence="2 3" key="2">
    <citation type="submission" date="2024-07" db="EMBL/GenBank/DDBJ databases">
        <authorList>
            <person name="Akdeniz Z."/>
        </authorList>
    </citation>
    <scope>NUCLEOTIDE SEQUENCE [LARGE SCALE GENOMIC DNA]</scope>
</reference>